<accession>A0A9X7UYT6</accession>
<evidence type="ECO:0000256" key="1">
    <source>
        <dbReference type="ARBA" id="ARBA00009477"/>
    </source>
</evidence>
<name>A0A9X7UYT6_9GAMM</name>
<feature type="domain" description="Multidrug resistance protein MdtA-like C-terminal permuted SH3" evidence="2">
    <location>
        <begin position="138"/>
        <end position="199"/>
    </location>
</feature>
<dbReference type="KEGG" id="vcw:GJQ55_08655"/>
<dbReference type="NCBIfam" id="TIGR01730">
    <property type="entry name" value="RND_mfp"/>
    <property type="match status" value="1"/>
</dbReference>
<dbReference type="Pfam" id="PF25967">
    <property type="entry name" value="RND-MFP_C"/>
    <property type="match status" value="1"/>
</dbReference>
<dbReference type="InterPro" id="IPR006143">
    <property type="entry name" value="RND_pump_MFP"/>
</dbReference>
<evidence type="ECO:0000313" key="4">
    <source>
        <dbReference type="Proteomes" id="UP000596074"/>
    </source>
</evidence>
<dbReference type="SUPFAM" id="SSF111369">
    <property type="entry name" value="HlyD-like secretion proteins"/>
    <property type="match status" value="1"/>
</dbReference>
<dbReference type="PANTHER" id="PTHR30469:SF20">
    <property type="entry name" value="EFFLUX RND TRANSPORTER PERIPLASMIC ADAPTOR SUBUNIT"/>
    <property type="match status" value="1"/>
</dbReference>
<sequence length="219" mass="23511">MATARTELSYTELRAPFAGVVAEVYADNHQPVAAGKTLVMLQAADQLEVRVQVPENLMAHLLSSASNQYQPEVEFEALPGQRFHAAYKEHTAQADPQTGSFTVTLAMARPAGLNVLPGMNASVHVDLQQVLSQQTPPLLIPPQAVLQSGDQLSGSSTGMVWLVNADMTLSPREVTLGQLTSEGLEIRAGLQPGETILAAGVHQAWAGMKIRPWVKERGL</sequence>
<evidence type="ECO:0000259" key="2">
    <source>
        <dbReference type="Pfam" id="PF25967"/>
    </source>
</evidence>
<protein>
    <submittedName>
        <fullName evidence="3">Efflux RND transporter periplasmic adaptor subunit</fullName>
    </submittedName>
</protein>
<dbReference type="GO" id="GO:1990281">
    <property type="term" value="C:efflux pump complex"/>
    <property type="evidence" value="ECO:0007669"/>
    <property type="project" value="TreeGrafter"/>
</dbReference>
<keyword evidence="4" id="KW-1185">Reference proteome</keyword>
<dbReference type="EMBL" id="CP046056">
    <property type="protein sequence ID" value="QQD24531.1"/>
    <property type="molecule type" value="Genomic_DNA"/>
</dbReference>
<organism evidence="3 4">
    <name type="scientific">Venatoribacter cucullus</name>
    <dbReference type="NCBI Taxonomy" id="2661630"/>
    <lineage>
        <taxon>Bacteria</taxon>
        <taxon>Pseudomonadati</taxon>
        <taxon>Pseudomonadota</taxon>
        <taxon>Gammaproteobacteria</taxon>
        <taxon>Oceanospirillales</taxon>
        <taxon>Oceanospirillaceae</taxon>
        <taxon>Venatoribacter</taxon>
    </lineage>
</organism>
<dbReference type="AlphaFoldDB" id="A0A9X7UYT6"/>
<dbReference type="PANTHER" id="PTHR30469">
    <property type="entry name" value="MULTIDRUG RESISTANCE PROTEIN MDTA"/>
    <property type="match status" value="1"/>
</dbReference>
<dbReference type="InterPro" id="IPR058627">
    <property type="entry name" value="MdtA-like_C"/>
</dbReference>
<proteinExistence type="inferred from homology"/>
<gene>
    <name evidence="3" type="ORF">GJQ55_08655</name>
</gene>
<evidence type="ECO:0000313" key="3">
    <source>
        <dbReference type="EMBL" id="QQD24531.1"/>
    </source>
</evidence>
<dbReference type="Gene3D" id="2.40.50.100">
    <property type="match status" value="1"/>
</dbReference>
<dbReference type="Proteomes" id="UP000596074">
    <property type="component" value="Chromosome"/>
</dbReference>
<dbReference type="Gene3D" id="2.40.420.20">
    <property type="match status" value="1"/>
</dbReference>
<dbReference type="Gene3D" id="2.40.30.170">
    <property type="match status" value="1"/>
</dbReference>
<reference evidence="3 4" key="1">
    <citation type="submission" date="2019-11" db="EMBL/GenBank/DDBJ databases">
        <title>Venatorbacter sp. nov. a predator of Campylobacter and other Gram-negative bacteria.</title>
        <authorList>
            <person name="Saeedi A."/>
            <person name="Cummings N.J."/>
            <person name="Connerton I.F."/>
            <person name="Connerton P.L."/>
        </authorList>
    </citation>
    <scope>NUCLEOTIDE SEQUENCE [LARGE SCALE GENOMIC DNA]</scope>
    <source>
        <strain evidence="3">XL5</strain>
    </source>
</reference>
<dbReference type="RefSeq" id="WP_229367413.1">
    <property type="nucleotide sequence ID" value="NZ_CP046056.1"/>
</dbReference>
<comment type="similarity">
    <text evidence="1">Belongs to the membrane fusion protein (MFP) (TC 8.A.1) family.</text>
</comment>
<dbReference type="GO" id="GO:0015562">
    <property type="term" value="F:efflux transmembrane transporter activity"/>
    <property type="evidence" value="ECO:0007669"/>
    <property type="project" value="TreeGrafter"/>
</dbReference>